<proteinExistence type="predicted"/>
<dbReference type="EMBL" id="FN653015">
    <property type="protein sequence ID" value="CBY21008.1"/>
    <property type="molecule type" value="Genomic_DNA"/>
</dbReference>
<name>E4WR70_OIKDI</name>
<organism evidence="1">
    <name type="scientific">Oikopleura dioica</name>
    <name type="common">Tunicate</name>
    <dbReference type="NCBI Taxonomy" id="34765"/>
    <lineage>
        <taxon>Eukaryota</taxon>
        <taxon>Metazoa</taxon>
        <taxon>Chordata</taxon>
        <taxon>Tunicata</taxon>
        <taxon>Appendicularia</taxon>
        <taxon>Copelata</taxon>
        <taxon>Oikopleuridae</taxon>
        <taxon>Oikopleura</taxon>
    </lineage>
</organism>
<evidence type="ECO:0000313" key="2">
    <source>
        <dbReference type="Proteomes" id="UP000001307"/>
    </source>
</evidence>
<gene>
    <name evidence="1" type="ORF">GSOID_T00001019001</name>
</gene>
<dbReference type="Proteomes" id="UP000001307">
    <property type="component" value="Unassembled WGS sequence"/>
</dbReference>
<sequence>MQFRQELLIAWIKSFTKRCCHYAINWQLSSSLCALVLFWAASSNRPHLINSFSAAEFFEITTFMTFNRIKENLRISEEFDECKIEQLLIAQKC</sequence>
<protein>
    <submittedName>
        <fullName evidence="1">Uncharacterized protein</fullName>
    </submittedName>
</protein>
<dbReference type="AlphaFoldDB" id="E4WR70"/>
<keyword evidence="2" id="KW-1185">Reference proteome</keyword>
<accession>E4WR70</accession>
<evidence type="ECO:0000313" key="1">
    <source>
        <dbReference type="EMBL" id="CBY21008.1"/>
    </source>
</evidence>
<dbReference type="InParanoid" id="E4WR70"/>
<reference evidence="1" key="1">
    <citation type="journal article" date="2010" name="Science">
        <title>Plasticity of animal genome architecture unmasked by rapid evolution of a pelagic tunicate.</title>
        <authorList>
            <person name="Denoeud F."/>
            <person name="Henriet S."/>
            <person name="Mungpakdee S."/>
            <person name="Aury J.M."/>
            <person name="Da Silva C."/>
            <person name="Brinkmann H."/>
            <person name="Mikhaleva J."/>
            <person name="Olsen L.C."/>
            <person name="Jubin C."/>
            <person name="Canestro C."/>
            <person name="Bouquet J.M."/>
            <person name="Danks G."/>
            <person name="Poulain J."/>
            <person name="Campsteijn C."/>
            <person name="Adamski M."/>
            <person name="Cross I."/>
            <person name="Yadetie F."/>
            <person name="Muffato M."/>
            <person name="Louis A."/>
            <person name="Butcher S."/>
            <person name="Tsagkogeorga G."/>
            <person name="Konrad A."/>
            <person name="Singh S."/>
            <person name="Jensen M.F."/>
            <person name="Cong E.H."/>
            <person name="Eikeseth-Otteraa H."/>
            <person name="Noel B."/>
            <person name="Anthouard V."/>
            <person name="Porcel B.M."/>
            <person name="Kachouri-Lafond R."/>
            <person name="Nishino A."/>
            <person name="Ugolini M."/>
            <person name="Chourrout P."/>
            <person name="Nishida H."/>
            <person name="Aasland R."/>
            <person name="Huzurbazar S."/>
            <person name="Westhof E."/>
            <person name="Delsuc F."/>
            <person name="Lehrach H."/>
            <person name="Reinhardt R."/>
            <person name="Weissenbach J."/>
            <person name="Roy S.W."/>
            <person name="Artiguenave F."/>
            <person name="Postlethwait J.H."/>
            <person name="Manak J.R."/>
            <person name="Thompson E.M."/>
            <person name="Jaillon O."/>
            <person name="Du Pasquier L."/>
            <person name="Boudinot P."/>
            <person name="Liberles D.A."/>
            <person name="Volff J.N."/>
            <person name="Philippe H."/>
            <person name="Lenhard B."/>
            <person name="Roest Crollius H."/>
            <person name="Wincker P."/>
            <person name="Chourrout D."/>
        </authorList>
    </citation>
    <scope>NUCLEOTIDE SEQUENCE [LARGE SCALE GENOMIC DNA]</scope>
</reference>